<dbReference type="AlphaFoldDB" id="A0A1S8WM79"/>
<dbReference type="GO" id="GO:0071144">
    <property type="term" value="C:heteromeric SMAD protein complex"/>
    <property type="evidence" value="ECO:0007669"/>
    <property type="project" value="TreeGrafter"/>
</dbReference>
<keyword evidence="3" id="KW-1185">Reference proteome</keyword>
<dbReference type="GO" id="GO:0000981">
    <property type="term" value="F:DNA-binding transcription factor activity, RNA polymerase II-specific"/>
    <property type="evidence" value="ECO:0007669"/>
    <property type="project" value="TreeGrafter"/>
</dbReference>
<dbReference type="PANTHER" id="PTHR13703:SF45">
    <property type="entry name" value="MOTHERS AGAINST DECAPENTAPLEGIC HOMOLOG"/>
    <property type="match status" value="1"/>
</dbReference>
<dbReference type="Gene3D" id="3.90.520.10">
    <property type="entry name" value="SMAD MH1 domain"/>
    <property type="match status" value="1"/>
</dbReference>
<dbReference type="InterPro" id="IPR036578">
    <property type="entry name" value="SMAD_MH1_sf"/>
</dbReference>
<protein>
    <recommendedName>
        <fullName evidence="1">MH1 domain-containing protein</fullName>
    </recommendedName>
</protein>
<dbReference type="PROSITE" id="PS51075">
    <property type="entry name" value="MH1"/>
    <property type="match status" value="1"/>
</dbReference>
<dbReference type="SUPFAM" id="SSF56366">
    <property type="entry name" value="SMAD MH1 domain"/>
    <property type="match status" value="1"/>
</dbReference>
<dbReference type="GO" id="GO:0000978">
    <property type="term" value="F:RNA polymerase II cis-regulatory region sequence-specific DNA binding"/>
    <property type="evidence" value="ECO:0007669"/>
    <property type="project" value="TreeGrafter"/>
</dbReference>
<dbReference type="GO" id="GO:0009653">
    <property type="term" value="P:anatomical structure morphogenesis"/>
    <property type="evidence" value="ECO:0007669"/>
    <property type="project" value="TreeGrafter"/>
</dbReference>
<dbReference type="GO" id="GO:0060395">
    <property type="term" value="P:SMAD protein signal transduction"/>
    <property type="evidence" value="ECO:0007669"/>
    <property type="project" value="TreeGrafter"/>
</dbReference>
<dbReference type="EMBL" id="KV903665">
    <property type="protein sequence ID" value="OON15557.1"/>
    <property type="molecule type" value="Genomic_DNA"/>
</dbReference>
<dbReference type="InterPro" id="IPR013790">
    <property type="entry name" value="Dwarfin"/>
</dbReference>
<evidence type="ECO:0000313" key="3">
    <source>
        <dbReference type="Proteomes" id="UP000243686"/>
    </source>
</evidence>
<dbReference type="InterPro" id="IPR013019">
    <property type="entry name" value="MAD_homology_MH1"/>
</dbReference>
<dbReference type="PANTHER" id="PTHR13703">
    <property type="entry name" value="SMAD"/>
    <property type="match status" value="1"/>
</dbReference>
<accession>A0A1S8WM79</accession>
<proteinExistence type="predicted"/>
<organism evidence="2 3">
    <name type="scientific">Opisthorchis viverrini</name>
    <name type="common">Southeast Asian liver fluke</name>
    <dbReference type="NCBI Taxonomy" id="6198"/>
    <lineage>
        <taxon>Eukaryota</taxon>
        <taxon>Metazoa</taxon>
        <taxon>Spiralia</taxon>
        <taxon>Lophotrochozoa</taxon>
        <taxon>Platyhelminthes</taxon>
        <taxon>Trematoda</taxon>
        <taxon>Digenea</taxon>
        <taxon>Opisthorchiida</taxon>
        <taxon>Opisthorchiata</taxon>
        <taxon>Opisthorchiidae</taxon>
        <taxon>Opisthorchis</taxon>
    </lineage>
</organism>
<evidence type="ECO:0000259" key="1">
    <source>
        <dbReference type="PROSITE" id="PS51075"/>
    </source>
</evidence>
<dbReference type="GO" id="GO:0030509">
    <property type="term" value="P:BMP signaling pathway"/>
    <property type="evidence" value="ECO:0007669"/>
    <property type="project" value="TreeGrafter"/>
</dbReference>
<name>A0A1S8WM79_OPIVI</name>
<reference evidence="2 3" key="1">
    <citation type="submission" date="2015-03" db="EMBL/GenBank/DDBJ databases">
        <title>Draft genome of the nematode, Opisthorchis viverrini.</title>
        <authorList>
            <person name="Mitreva M."/>
        </authorList>
    </citation>
    <scope>NUCLEOTIDE SEQUENCE [LARGE SCALE GENOMIC DNA]</scope>
    <source>
        <strain evidence="2">Khon Kaen</strain>
    </source>
</reference>
<feature type="domain" description="MH1" evidence="1">
    <location>
        <begin position="19"/>
        <end position="95"/>
    </location>
</feature>
<sequence>MPTTGRPGSGHPKIDATRGVVHSLMCYRQNGEPKEFAMRAIESLIKKLKEKHDDLDSLITAITTNGTHPSKSFVRKGTVVNDVIGAGNSIVSKGF</sequence>
<dbReference type="Proteomes" id="UP000243686">
    <property type="component" value="Unassembled WGS sequence"/>
</dbReference>
<gene>
    <name evidence="2" type="ORF">X801_08638</name>
</gene>
<dbReference type="GO" id="GO:0070411">
    <property type="term" value="F:I-SMAD binding"/>
    <property type="evidence" value="ECO:0007669"/>
    <property type="project" value="TreeGrafter"/>
</dbReference>
<dbReference type="GO" id="GO:0030154">
    <property type="term" value="P:cell differentiation"/>
    <property type="evidence" value="ECO:0007669"/>
    <property type="project" value="TreeGrafter"/>
</dbReference>
<evidence type="ECO:0000313" key="2">
    <source>
        <dbReference type="EMBL" id="OON15557.1"/>
    </source>
</evidence>